<gene>
    <name evidence="2" type="ORF">BKA05_001499</name>
</gene>
<comment type="caution">
    <text evidence="2">The sequence shown here is derived from an EMBL/GenBank/DDBJ whole genome shotgun (WGS) entry which is preliminary data.</text>
</comment>
<name>A0A7Z0C4C9_9ACTN</name>
<accession>A0A7Z0C4C9</accession>
<organism evidence="2 3">
    <name type="scientific">Nocardioides marinus</name>
    <dbReference type="NCBI Taxonomy" id="374514"/>
    <lineage>
        <taxon>Bacteria</taxon>
        <taxon>Bacillati</taxon>
        <taxon>Actinomycetota</taxon>
        <taxon>Actinomycetes</taxon>
        <taxon>Propionibacteriales</taxon>
        <taxon>Nocardioidaceae</taxon>
        <taxon>Nocardioides</taxon>
    </lineage>
</organism>
<dbReference type="Pfam" id="PF07510">
    <property type="entry name" value="GmrSD_C"/>
    <property type="match status" value="1"/>
</dbReference>
<dbReference type="EMBL" id="JACBZI010000001">
    <property type="protein sequence ID" value="NYI09984.1"/>
    <property type="molecule type" value="Genomic_DNA"/>
</dbReference>
<dbReference type="PANTHER" id="PTHR24094:SF15">
    <property type="entry name" value="AMP-DEPENDENT SYNTHETASE_LIGASE DOMAIN-CONTAINING PROTEIN-RELATED"/>
    <property type="match status" value="1"/>
</dbReference>
<dbReference type="RefSeq" id="WP_425573841.1">
    <property type="nucleotide sequence ID" value="NZ_BAAAPP010000004.1"/>
</dbReference>
<protein>
    <recommendedName>
        <fullName evidence="1">GmrSD restriction endonucleases C-terminal domain-containing protein</fullName>
    </recommendedName>
</protein>
<evidence type="ECO:0000259" key="1">
    <source>
        <dbReference type="Pfam" id="PF07510"/>
    </source>
</evidence>
<keyword evidence="3" id="KW-1185">Reference proteome</keyword>
<reference evidence="2 3" key="1">
    <citation type="submission" date="2020-07" db="EMBL/GenBank/DDBJ databases">
        <title>Sequencing the genomes of 1000 actinobacteria strains.</title>
        <authorList>
            <person name="Klenk H.-P."/>
        </authorList>
    </citation>
    <scope>NUCLEOTIDE SEQUENCE [LARGE SCALE GENOMIC DNA]</scope>
    <source>
        <strain evidence="2 3">DSM 18248</strain>
    </source>
</reference>
<dbReference type="PANTHER" id="PTHR24094">
    <property type="entry name" value="SECRETED PROTEIN"/>
    <property type="match status" value="1"/>
</dbReference>
<dbReference type="InterPro" id="IPR011089">
    <property type="entry name" value="GmrSD_C"/>
</dbReference>
<proteinExistence type="predicted"/>
<feature type="domain" description="GmrSD restriction endonucleases C-terminal" evidence="1">
    <location>
        <begin position="87"/>
        <end position="228"/>
    </location>
</feature>
<dbReference type="AlphaFoldDB" id="A0A7Z0C4C9"/>
<dbReference type="Proteomes" id="UP000537326">
    <property type="component" value="Unassembled WGS sequence"/>
</dbReference>
<sequence length="242" mass="25878">MRKLPGVVVVAVLVVVAVAGVNSWTGGRPGPGGDSTVPEVAQLSRADALAALGRLPRVERWPDGPAYDRDAFGEAWSDVDGNGCNQRDDVLLRDAEPGTVETARQGACDHDVLAGTWVDPYTGTRLVMTDMKDPAQAQAVQIDHVVPLAEAWRSGASAWSDARRERFANDLAVLVASDGATNQSKGDDDPAAWLPTQDFQCDYALTWVAVKEAWSLAVDDSEASALAGMLERCPARRNEPVR</sequence>
<evidence type="ECO:0000313" key="3">
    <source>
        <dbReference type="Proteomes" id="UP000537326"/>
    </source>
</evidence>
<evidence type="ECO:0000313" key="2">
    <source>
        <dbReference type="EMBL" id="NYI09984.1"/>
    </source>
</evidence>